<dbReference type="EMBL" id="OZ034816">
    <property type="protein sequence ID" value="CAL1374984.1"/>
    <property type="molecule type" value="Genomic_DNA"/>
</dbReference>
<feature type="compositionally biased region" description="Low complexity" evidence="1">
    <location>
        <begin position="12"/>
        <end position="24"/>
    </location>
</feature>
<proteinExistence type="predicted"/>
<evidence type="ECO:0000313" key="3">
    <source>
        <dbReference type="Proteomes" id="UP001497516"/>
    </source>
</evidence>
<dbReference type="AlphaFoldDB" id="A0AAV2DMB7"/>
<protein>
    <submittedName>
        <fullName evidence="2">Uncharacterized protein</fullName>
    </submittedName>
</protein>
<feature type="compositionally biased region" description="Basic and acidic residues" evidence="1">
    <location>
        <begin position="72"/>
        <end position="82"/>
    </location>
</feature>
<feature type="region of interest" description="Disordered" evidence="1">
    <location>
        <begin position="72"/>
        <end position="91"/>
    </location>
</feature>
<sequence>MVTNPGHDHHAAAASSSDGASPSATNRFPDYESDDLDESSAAASPSFCLCFPAHCFGRRSAGSHAYLLQVNQDRHSSEDQEPRGGGGGGRRWVAEKLKKAREVSELVAGPKWKNFIRRFSGTVRAAVGSIANNANNGRIKRPSKMQFQYDAQSYALNFDDGVDTADDCGYPGFSARYAVPPPPLSAGSNGVMNKAASQLGT</sequence>
<dbReference type="PANTHER" id="PTHR47076">
    <property type="entry name" value="NHL DOMAIN PROTEIN"/>
    <property type="match status" value="1"/>
</dbReference>
<feature type="compositionally biased region" description="Basic and acidic residues" evidence="1">
    <location>
        <begin position="1"/>
        <end position="11"/>
    </location>
</feature>
<keyword evidence="3" id="KW-1185">Reference proteome</keyword>
<dbReference type="PANTHER" id="PTHR47076:SF1">
    <property type="entry name" value="NHL DOMAIN PROTEIN"/>
    <property type="match status" value="1"/>
</dbReference>
<feature type="region of interest" description="Disordered" evidence="1">
    <location>
        <begin position="1"/>
        <end position="39"/>
    </location>
</feature>
<reference evidence="2 3" key="1">
    <citation type="submission" date="2024-04" db="EMBL/GenBank/DDBJ databases">
        <authorList>
            <person name="Fracassetti M."/>
        </authorList>
    </citation>
    <scope>NUCLEOTIDE SEQUENCE [LARGE SCALE GENOMIC DNA]</scope>
</reference>
<evidence type="ECO:0000256" key="1">
    <source>
        <dbReference type="SAM" id="MobiDB-lite"/>
    </source>
</evidence>
<dbReference type="Proteomes" id="UP001497516">
    <property type="component" value="Chromosome 3"/>
</dbReference>
<name>A0AAV2DMB7_9ROSI</name>
<evidence type="ECO:0000313" key="2">
    <source>
        <dbReference type="EMBL" id="CAL1374984.1"/>
    </source>
</evidence>
<gene>
    <name evidence="2" type="ORF">LTRI10_LOCUS16815</name>
</gene>
<organism evidence="2 3">
    <name type="scientific">Linum trigynum</name>
    <dbReference type="NCBI Taxonomy" id="586398"/>
    <lineage>
        <taxon>Eukaryota</taxon>
        <taxon>Viridiplantae</taxon>
        <taxon>Streptophyta</taxon>
        <taxon>Embryophyta</taxon>
        <taxon>Tracheophyta</taxon>
        <taxon>Spermatophyta</taxon>
        <taxon>Magnoliopsida</taxon>
        <taxon>eudicotyledons</taxon>
        <taxon>Gunneridae</taxon>
        <taxon>Pentapetalae</taxon>
        <taxon>rosids</taxon>
        <taxon>fabids</taxon>
        <taxon>Malpighiales</taxon>
        <taxon>Linaceae</taxon>
        <taxon>Linum</taxon>
    </lineage>
</organism>
<accession>A0AAV2DMB7</accession>